<name>N1R0D3_AEGTA</name>
<reference evidence="1" key="1">
    <citation type="submission" date="2015-06" db="UniProtKB">
        <authorList>
            <consortium name="EnsemblPlants"/>
        </authorList>
    </citation>
    <scope>IDENTIFICATION</scope>
</reference>
<organism evidence="1">
    <name type="scientific">Aegilops tauschii</name>
    <name type="common">Tausch's goatgrass</name>
    <name type="synonym">Aegilops squarrosa</name>
    <dbReference type="NCBI Taxonomy" id="37682"/>
    <lineage>
        <taxon>Eukaryota</taxon>
        <taxon>Viridiplantae</taxon>
        <taxon>Streptophyta</taxon>
        <taxon>Embryophyta</taxon>
        <taxon>Tracheophyta</taxon>
        <taxon>Spermatophyta</taxon>
        <taxon>Magnoliopsida</taxon>
        <taxon>Liliopsida</taxon>
        <taxon>Poales</taxon>
        <taxon>Poaceae</taxon>
        <taxon>BOP clade</taxon>
        <taxon>Pooideae</taxon>
        <taxon>Triticodae</taxon>
        <taxon>Triticeae</taxon>
        <taxon>Triticinae</taxon>
        <taxon>Aegilops</taxon>
    </lineage>
</organism>
<sequence>MAPWPWEFWNHWSIQILVLFSLGCQITLFLFAGIRRHGGHPVLRLLLWLAYQLADYTATYALGHLSLKGGPREHPIVAFWAPFLLLHLGGPDNITGYSLEDNDLWKWHMVSAILQVFGAVYILYEYIADRGALLRLASVLMLAIGAVKYWEKAWAVMHSNLDRIRASIKEQPRAMMHVNHGHFHPHDEVFKDGEFDEESLVRRAHSLFYICKRAIVDYPVMRDDSDSHGQDSTRKILEVSLWRLMEIELSLMYDMMYTKAPVIHAWFGYLVRLISPLAIAVSLLLFMFIDKDAHRRVDVDITYILYGCALFMEMVSLLNALGSSWTFAFLSTTRWHWLRYQSLCNKKWDRLRRVVAYLHHPVSVGGGSRYRSRRWSYTMGQYNMLHYCTRSDSAHTRPLLGSLAKMVGRKLNELWNRGHYSWVIEMPEHVKDSISEHMNKMFSNGGRGVNSLGMLKYRWGEESLARENLLKEGSIFKDSLSVEFQECIIIWHIASDVFLAKSKGAKEEEARDNVKAIKVISNHMIFLLVEQPDMMPGRSHNRLCQLTCAHLERIWLSTDRHQNMDLRATLKNLFRIRDPPDSNSRISDREELAKKLYYKYESKGFTYDAPRLPYVAELAKQLLRMEEDGTVNPVKLLLEVWTDILVYAASNCNRKIHAEKLNSGPDLKTIAWLMAEHFYQLYQGSLFKRDQMENDLVGEGTNPQGDDDNYKV</sequence>
<dbReference type="InterPro" id="IPR025315">
    <property type="entry name" value="DUF4220"/>
</dbReference>
<evidence type="ECO:0000313" key="1">
    <source>
        <dbReference type="EnsemblPlants" id="EMT15385"/>
    </source>
</evidence>
<proteinExistence type="predicted"/>
<accession>N1R0D3</accession>
<dbReference type="Pfam" id="PF13968">
    <property type="entry name" value="DUF4220"/>
    <property type="match status" value="1"/>
</dbReference>
<dbReference type="InterPro" id="IPR007658">
    <property type="entry name" value="DUF594"/>
</dbReference>
<dbReference type="PANTHER" id="PTHR31325">
    <property type="entry name" value="OS01G0798800 PROTEIN-RELATED"/>
    <property type="match status" value="1"/>
</dbReference>
<dbReference type="AlphaFoldDB" id="N1R0D3"/>
<dbReference type="EnsemblPlants" id="EMT15385">
    <property type="protein sequence ID" value="EMT15385"/>
    <property type="gene ID" value="F775_01204"/>
</dbReference>
<dbReference type="Pfam" id="PF04578">
    <property type="entry name" value="DUF594"/>
    <property type="match status" value="1"/>
</dbReference>
<protein>
    <submittedName>
        <fullName evidence="1">Uncharacterized protein</fullName>
    </submittedName>
</protein>